<keyword evidence="8" id="KW-1185">Reference proteome</keyword>
<sequence>MNNFFDQSINRLNTRAVKWDLVEALYGNKDVLPMWVADMDFQIPSAVTDALVKRAQHGVFGYTFTDKKLDDTIKSWLTRRHNWDISSAWLLYSPGVIASLHMAIQALTKEEDKVLIQTPVYPPFYSIVEKHNRTIVKNELKFENGKYQIDFEDFEAKLKQGVKAFVLCSPHNPIGRVWTAEELEKMGDLCEKYDVLIFSDEIHADLVYKPHVHVPISTINDQIKSRTITFMSPTKTFNLAGLQVSYVVAPNKNLREALKEMFETQGMHMLNTMGVTALEAAYTNGDIWLDQLIDKVHENINLVIDAFSQREDVTVIRPEGTYLIWMDFRNLNLTHSELKKFLQESAKVGLNDGESFGESGSGFMRINVACPTIVVEEGIKRIITALDTQLHDK</sequence>
<evidence type="ECO:0000256" key="4">
    <source>
        <dbReference type="ARBA" id="ARBA00023239"/>
    </source>
</evidence>
<dbReference type="SUPFAM" id="SSF53383">
    <property type="entry name" value="PLP-dependent transferases"/>
    <property type="match status" value="1"/>
</dbReference>
<comment type="caution">
    <text evidence="7">The sequence shown here is derived from an EMBL/GenBank/DDBJ whole genome shotgun (WGS) entry which is preliminary data.</text>
</comment>
<dbReference type="EMBL" id="QPJJ01000008">
    <property type="protein sequence ID" value="RCW66931.1"/>
    <property type="molecule type" value="Genomic_DNA"/>
</dbReference>
<name>A0A368XG10_9BACI</name>
<comment type="cofactor">
    <cofactor evidence="1">
        <name>pyridoxal 5'-phosphate</name>
        <dbReference type="ChEBI" id="CHEBI:597326"/>
    </cofactor>
</comment>
<dbReference type="InterPro" id="IPR027619">
    <property type="entry name" value="C-S_lyase_PatB-like"/>
</dbReference>
<dbReference type="AlphaFoldDB" id="A0A368XG10"/>
<reference evidence="7 8" key="1">
    <citation type="submission" date="2018-07" db="EMBL/GenBank/DDBJ databases">
        <title>Genomic Encyclopedia of Type Strains, Phase IV (KMG-IV): sequencing the most valuable type-strain genomes for metagenomic binning, comparative biology and taxonomic classification.</title>
        <authorList>
            <person name="Goeker M."/>
        </authorList>
    </citation>
    <scope>NUCLEOTIDE SEQUENCE [LARGE SCALE GENOMIC DNA]</scope>
    <source>
        <strain evidence="7 8">DSM 27696</strain>
    </source>
</reference>
<dbReference type="NCBIfam" id="TIGR04350">
    <property type="entry name" value="C_S_lyase_PatB"/>
    <property type="match status" value="1"/>
</dbReference>
<evidence type="ECO:0000313" key="7">
    <source>
        <dbReference type="EMBL" id="RCW66931.1"/>
    </source>
</evidence>
<dbReference type="Gene3D" id="3.90.1150.10">
    <property type="entry name" value="Aspartate Aminotransferase, domain 1"/>
    <property type="match status" value="1"/>
</dbReference>
<dbReference type="Gene3D" id="3.40.640.10">
    <property type="entry name" value="Type I PLP-dependent aspartate aminotransferase-like (Major domain)"/>
    <property type="match status" value="1"/>
</dbReference>
<dbReference type="EC" id="4.4.1.13" evidence="2"/>
<dbReference type="PANTHER" id="PTHR43525">
    <property type="entry name" value="PROTEIN MALY"/>
    <property type="match status" value="1"/>
</dbReference>
<dbReference type="InterPro" id="IPR015422">
    <property type="entry name" value="PyrdxlP-dep_Trfase_small"/>
</dbReference>
<dbReference type="InterPro" id="IPR015421">
    <property type="entry name" value="PyrdxlP-dep_Trfase_major"/>
</dbReference>
<gene>
    <name evidence="7" type="ORF">DFR57_10827</name>
</gene>
<feature type="domain" description="Aminotransferase class I/classII large" evidence="6">
    <location>
        <begin position="36"/>
        <end position="382"/>
    </location>
</feature>
<organism evidence="7 8">
    <name type="scientific">Saliterribacillus persicus</name>
    <dbReference type="NCBI Taxonomy" id="930114"/>
    <lineage>
        <taxon>Bacteria</taxon>
        <taxon>Bacillati</taxon>
        <taxon>Bacillota</taxon>
        <taxon>Bacilli</taxon>
        <taxon>Bacillales</taxon>
        <taxon>Bacillaceae</taxon>
        <taxon>Saliterribacillus</taxon>
    </lineage>
</organism>
<proteinExistence type="inferred from homology"/>
<dbReference type="Proteomes" id="UP000252585">
    <property type="component" value="Unassembled WGS sequence"/>
</dbReference>
<evidence type="ECO:0000259" key="6">
    <source>
        <dbReference type="Pfam" id="PF00155"/>
    </source>
</evidence>
<comment type="similarity">
    <text evidence="5">Belongs to the class-II pyridoxal-phosphate-dependent aminotransferase family. MalY/PatB cystathionine beta-lyase subfamily.</text>
</comment>
<dbReference type="InterPro" id="IPR015424">
    <property type="entry name" value="PyrdxlP-dep_Trfase"/>
</dbReference>
<keyword evidence="3" id="KW-0663">Pyridoxal phosphate</keyword>
<dbReference type="GO" id="GO:0030170">
    <property type="term" value="F:pyridoxal phosphate binding"/>
    <property type="evidence" value="ECO:0007669"/>
    <property type="project" value="InterPro"/>
</dbReference>
<keyword evidence="4 7" id="KW-0456">Lyase</keyword>
<evidence type="ECO:0000256" key="5">
    <source>
        <dbReference type="ARBA" id="ARBA00037974"/>
    </source>
</evidence>
<dbReference type="CDD" id="cd00609">
    <property type="entry name" value="AAT_like"/>
    <property type="match status" value="1"/>
</dbReference>
<dbReference type="InterPro" id="IPR051798">
    <property type="entry name" value="Class-II_PLP-Dep_Aminotrans"/>
</dbReference>
<dbReference type="PANTHER" id="PTHR43525:SF1">
    <property type="entry name" value="PROTEIN MALY"/>
    <property type="match status" value="1"/>
</dbReference>
<dbReference type="InterPro" id="IPR004839">
    <property type="entry name" value="Aminotransferase_I/II_large"/>
</dbReference>
<accession>A0A368XG10</accession>
<protein>
    <recommendedName>
        <fullName evidence="2">cysteine-S-conjugate beta-lyase</fullName>
        <ecNumber evidence="2">4.4.1.13</ecNumber>
    </recommendedName>
</protein>
<dbReference type="GO" id="GO:0047804">
    <property type="term" value="F:cysteine-S-conjugate beta-lyase activity"/>
    <property type="evidence" value="ECO:0007669"/>
    <property type="project" value="UniProtKB-EC"/>
</dbReference>
<evidence type="ECO:0000256" key="2">
    <source>
        <dbReference type="ARBA" id="ARBA00012224"/>
    </source>
</evidence>
<evidence type="ECO:0000256" key="3">
    <source>
        <dbReference type="ARBA" id="ARBA00022898"/>
    </source>
</evidence>
<dbReference type="RefSeq" id="WP_245937442.1">
    <property type="nucleotide sequence ID" value="NZ_QPJJ01000008.1"/>
</dbReference>
<evidence type="ECO:0000313" key="8">
    <source>
        <dbReference type="Proteomes" id="UP000252585"/>
    </source>
</evidence>
<evidence type="ECO:0000256" key="1">
    <source>
        <dbReference type="ARBA" id="ARBA00001933"/>
    </source>
</evidence>
<dbReference type="Pfam" id="PF00155">
    <property type="entry name" value="Aminotran_1_2"/>
    <property type="match status" value="1"/>
</dbReference>